<dbReference type="PANTHER" id="PTHR33332">
    <property type="entry name" value="REVERSE TRANSCRIPTASE DOMAIN-CONTAINING PROTEIN"/>
    <property type="match status" value="1"/>
</dbReference>
<dbReference type="Proteomes" id="UP000225706">
    <property type="component" value="Unassembled WGS sequence"/>
</dbReference>
<feature type="domain" description="Reverse transcriptase" evidence="1">
    <location>
        <begin position="409"/>
        <end position="661"/>
    </location>
</feature>
<dbReference type="OrthoDB" id="5960351at2759"/>
<dbReference type="Pfam" id="PF00078">
    <property type="entry name" value="RVT_1"/>
    <property type="match status" value="1"/>
</dbReference>
<reference evidence="3" key="1">
    <citation type="journal article" date="2017" name="bioRxiv">
        <title>Comparative analysis of the genomes of Stylophora pistillata and Acropora digitifera provides evidence for extensive differences between species of corals.</title>
        <authorList>
            <person name="Voolstra C.R."/>
            <person name="Li Y."/>
            <person name="Liew Y.J."/>
            <person name="Baumgarten S."/>
            <person name="Zoccola D."/>
            <person name="Flot J.-F."/>
            <person name="Tambutte S."/>
            <person name="Allemand D."/>
            <person name="Aranda M."/>
        </authorList>
    </citation>
    <scope>NUCLEOTIDE SEQUENCE [LARGE SCALE GENOMIC DNA]</scope>
</reference>
<dbReference type="InterPro" id="IPR043502">
    <property type="entry name" value="DNA/RNA_pol_sf"/>
</dbReference>
<dbReference type="GO" id="GO:0003964">
    <property type="term" value="F:RNA-directed DNA polymerase activity"/>
    <property type="evidence" value="ECO:0007669"/>
    <property type="project" value="UniProtKB-KW"/>
</dbReference>
<organism evidence="2 3">
    <name type="scientific">Stylophora pistillata</name>
    <name type="common">Smooth cauliflower coral</name>
    <dbReference type="NCBI Taxonomy" id="50429"/>
    <lineage>
        <taxon>Eukaryota</taxon>
        <taxon>Metazoa</taxon>
        <taxon>Cnidaria</taxon>
        <taxon>Anthozoa</taxon>
        <taxon>Hexacorallia</taxon>
        <taxon>Scleractinia</taxon>
        <taxon>Astrocoeniina</taxon>
        <taxon>Pocilloporidae</taxon>
        <taxon>Stylophora</taxon>
    </lineage>
</organism>
<protein>
    <submittedName>
        <fullName evidence="2">Putative RNA-directed DNA polymerase from transposon BS</fullName>
    </submittedName>
</protein>
<keyword evidence="3" id="KW-1185">Reference proteome</keyword>
<dbReference type="SUPFAM" id="SSF56672">
    <property type="entry name" value="DNA/RNA polymerases"/>
    <property type="match status" value="1"/>
</dbReference>
<dbReference type="InterPro" id="IPR036691">
    <property type="entry name" value="Endo/exonu/phosph_ase_sf"/>
</dbReference>
<keyword evidence="2" id="KW-0808">Transferase</keyword>
<gene>
    <name evidence="2" type="primary">RTase</name>
    <name evidence="2" type="ORF">AWC38_SpisGene4315</name>
</gene>
<dbReference type="SUPFAM" id="SSF56219">
    <property type="entry name" value="DNase I-like"/>
    <property type="match status" value="1"/>
</dbReference>
<evidence type="ECO:0000259" key="1">
    <source>
        <dbReference type="PROSITE" id="PS50878"/>
    </source>
</evidence>
<name>A0A2B4SPN5_STYPI</name>
<dbReference type="InterPro" id="IPR000477">
    <property type="entry name" value="RT_dom"/>
</dbReference>
<keyword evidence="2" id="KW-0695">RNA-directed DNA polymerase</keyword>
<dbReference type="CDD" id="cd01650">
    <property type="entry name" value="RT_nLTR_like"/>
    <property type="match status" value="1"/>
</dbReference>
<proteinExistence type="predicted"/>
<keyword evidence="2" id="KW-0548">Nucleotidyltransferase</keyword>
<dbReference type="PROSITE" id="PS50878">
    <property type="entry name" value="RT_POL"/>
    <property type="match status" value="1"/>
</dbReference>
<dbReference type="EMBL" id="LSMT01000044">
    <property type="protein sequence ID" value="PFX30840.1"/>
    <property type="molecule type" value="Genomic_DNA"/>
</dbReference>
<sequence>MQIPGFVFFRQDRGEHKSGGGLSVYVKDTFNATILKDPTGISDENFQQLWIKVQVRQCKSILICTVYRPPSTTSTFKDSLSRGLLNMLLLSYDIIILGDLNCNILDDTADSRTLKDLVASFNPTQLVKEPTSITDTKRSLIDVIMITDPNLAESYSVIMSSISDHNLVEVTLRINRPKAKAKYVTTRSYSGYAPDSFCEDLSLVPWHMVYFFNDIDSQVETFNSLFMDVLDQHAPVKRVKIKSRSNPFVTPEIKQLMKTRDLWHKKAIQTNDKLCWNGYRFFRQEVKRELRLAEKIYVRNEIANSKGNTNATWKILNLCMSRGIAKLPGTFEDHETLVNKFNKYFTSVGELTAKKANLITGEHGLDEDKDCGLREEGIGTGLHAEIEEFEFQEDSCEIIAPVISRLVNNSFNVAAFPKVWKIAEVIPVPKEGNPEEAANNRPISLLPILSKVSERLAHKQFVEFLTKYDKLSNYQSGNRKMYATETALINVKDNILKAIDEKAASLLVLLDMSKAFDGLDHNLLLRKLRKLGLNTSAASWFTSYLSSRYQRVRYEDSVSELLPLTNGVPQGSILGPVLFTVYINDLISAITHSQAAAYVDDRQLHFKFPTSDSSSAIVAVNLDLRNISRWCAENSLLINPEKTKLVVVGSAKLLKRLPQIS</sequence>
<evidence type="ECO:0000313" key="2">
    <source>
        <dbReference type="EMBL" id="PFX30840.1"/>
    </source>
</evidence>
<dbReference type="Gene3D" id="3.60.10.10">
    <property type="entry name" value="Endonuclease/exonuclease/phosphatase"/>
    <property type="match status" value="1"/>
</dbReference>
<accession>A0A2B4SPN5</accession>
<evidence type="ECO:0000313" key="3">
    <source>
        <dbReference type="Proteomes" id="UP000225706"/>
    </source>
</evidence>
<comment type="caution">
    <text evidence="2">The sequence shown here is derived from an EMBL/GenBank/DDBJ whole genome shotgun (WGS) entry which is preliminary data.</text>
</comment>
<dbReference type="AlphaFoldDB" id="A0A2B4SPN5"/>